<evidence type="ECO:0000256" key="11">
    <source>
        <dbReference type="ARBA" id="ARBA00022759"/>
    </source>
</evidence>
<dbReference type="InterPro" id="IPR012337">
    <property type="entry name" value="RNaseH-like_sf"/>
</dbReference>
<comment type="cofactor">
    <cofactor evidence="2">
        <name>Mg(2+)</name>
        <dbReference type="ChEBI" id="CHEBI:18420"/>
    </cofactor>
</comment>
<evidence type="ECO:0000256" key="9">
    <source>
        <dbReference type="ARBA" id="ARBA00022722"/>
    </source>
</evidence>
<proteinExistence type="inferred from homology"/>
<comment type="catalytic activity">
    <reaction evidence="1 14 15 16">
        <text>Endonucleolytic cleavage to 5'-phosphomonoester.</text>
        <dbReference type="EC" id="3.1.26.4"/>
    </reaction>
</comment>
<dbReference type="GO" id="GO:0004523">
    <property type="term" value="F:RNA-DNA hybrid ribonuclease activity"/>
    <property type="evidence" value="ECO:0007669"/>
    <property type="project" value="UniProtKB-UniRule"/>
</dbReference>
<sequence length="251" mass="28295">MRETIQQIKARLQQPIASAELERLKQDPRQGVQLAVQQYERRQEKMVHQKVAFQQRLQFEEHYWQTGDLVAGIDEVGRGPLAGPVVAAAVVLDQNFDLWEVHDSKQLSLKKRQVLVPQIKEQAVDYAFGVVEADEIDVLNIYQAAQKAMTLAYQNLAQQPAALLIDAMELDVEIPQTSLIKGDDRSISIGAASILAKDYRDRLMATYVDKYPGYGFEKNAGYGTQEHLAALDQLGVTPLHRKTFAPVKKRL</sequence>
<evidence type="ECO:0000313" key="18">
    <source>
        <dbReference type="EMBL" id="KRN75071.1"/>
    </source>
</evidence>
<dbReference type="GO" id="GO:0030145">
    <property type="term" value="F:manganese ion binding"/>
    <property type="evidence" value="ECO:0007669"/>
    <property type="project" value="UniProtKB-UniRule"/>
</dbReference>
<feature type="binding site" evidence="14 15">
    <location>
        <position position="75"/>
    </location>
    <ligand>
        <name>a divalent metal cation</name>
        <dbReference type="ChEBI" id="CHEBI:60240"/>
    </ligand>
</feature>
<evidence type="ECO:0000256" key="15">
    <source>
        <dbReference type="PROSITE-ProRule" id="PRU01319"/>
    </source>
</evidence>
<dbReference type="InterPro" id="IPR036397">
    <property type="entry name" value="RNaseH_sf"/>
</dbReference>
<dbReference type="GO" id="GO:0032299">
    <property type="term" value="C:ribonuclease H2 complex"/>
    <property type="evidence" value="ECO:0007669"/>
    <property type="project" value="TreeGrafter"/>
</dbReference>
<evidence type="ECO:0000256" key="13">
    <source>
        <dbReference type="ARBA" id="ARBA00023211"/>
    </source>
</evidence>
<evidence type="ECO:0000256" key="14">
    <source>
        <dbReference type="HAMAP-Rule" id="MF_00052"/>
    </source>
</evidence>
<evidence type="ECO:0000313" key="19">
    <source>
        <dbReference type="Proteomes" id="UP000051655"/>
    </source>
</evidence>
<reference evidence="18 19" key="1">
    <citation type="journal article" date="2015" name="Genome Announc.">
        <title>Expanding the biotechnology potential of lactobacilli through comparative genomics of 213 strains and associated genera.</title>
        <authorList>
            <person name="Sun Z."/>
            <person name="Harris H.M."/>
            <person name="McCann A."/>
            <person name="Guo C."/>
            <person name="Argimon S."/>
            <person name="Zhang W."/>
            <person name="Yang X."/>
            <person name="Jeffery I.B."/>
            <person name="Cooney J.C."/>
            <person name="Kagawa T.F."/>
            <person name="Liu W."/>
            <person name="Song Y."/>
            <person name="Salvetti E."/>
            <person name="Wrobel A."/>
            <person name="Rasinkangas P."/>
            <person name="Parkhill J."/>
            <person name="Rea M.C."/>
            <person name="O'Sullivan O."/>
            <person name="Ritari J."/>
            <person name="Douillard F.P."/>
            <person name="Paul Ross R."/>
            <person name="Yang R."/>
            <person name="Briner A.E."/>
            <person name="Felis G.E."/>
            <person name="de Vos W.M."/>
            <person name="Barrangou R."/>
            <person name="Klaenhammer T.R."/>
            <person name="Caufield P.W."/>
            <person name="Cui Y."/>
            <person name="Zhang H."/>
            <person name="O'Toole P.W."/>
        </authorList>
    </citation>
    <scope>NUCLEOTIDE SEQUENCE [LARGE SCALE GENOMIC DNA]</scope>
    <source>
        <strain evidence="18 19">DSM 20593</strain>
    </source>
</reference>
<evidence type="ECO:0000256" key="3">
    <source>
        <dbReference type="ARBA" id="ARBA00004065"/>
    </source>
</evidence>
<dbReference type="AlphaFoldDB" id="A0A0R2JCN0"/>
<dbReference type="EC" id="3.1.26.4" evidence="6 14"/>
<protein>
    <recommendedName>
        <fullName evidence="7 14">Ribonuclease HII</fullName>
        <shortName evidence="14">RNase HII</shortName>
        <ecNumber evidence="6 14">3.1.26.4</ecNumber>
    </recommendedName>
</protein>
<keyword evidence="8 14" id="KW-0963">Cytoplasm</keyword>
<gene>
    <name evidence="14" type="primary">rnhB</name>
    <name evidence="18" type="ORF">IV73_GL000831</name>
</gene>
<dbReference type="NCBIfam" id="NF000594">
    <property type="entry name" value="PRK00015.1-1"/>
    <property type="match status" value="1"/>
</dbReference>
<dbReference type="EMBL" id="JQBP01000003">
    <property type="protein sequence ID" value="KRN75071.1"/>
    <property type="molecule type" value="Genomic_DNA"/>
</dbReference>
<dbReference type="InterPro" id="IPR001352">
    <property type="entry name" value="RNase_HII/HIII"/>
</dbReference>
<evidence type="ECO:0000256" key="1">
    <source>
        <dbReference type="ARBA" id="ARBA00000077"/>
    </source>
</evidence>
<feature type="domain" description="RNase H type-2" evidence="17">
    <location>
        <begin position="68"/>
        <end position="251"/>
    </location>
</feature>
<accession>A0A0R2JCN0</accession>
<dbReference type="PATRIC" id="fig|1616.3.peg.851"/>
<comment type="caution">
    <text evidence="18">The sequence shown here is derived from an EMBL/GenBank/DDBJ whole genome shotgun (WGS) entry which is preliminary data.</text>
</comment>
<organism evidence="18 19">
    <name type="scientific">Weissella kandleri</name>
    <dbReference type="NCBI Taxonomy" id="1616"/>
    <lineage>
        <taxon>Bacteria</taxon>
        <taxon>Bacillati</taxon>
        <taxon>Bacillota</taxon>
        <taxon>Bacilli</taxon>
        <taxon>Lactobacillales</taxon>
        <taxon>Lactobacillaceae</taxon>
        <taxon>Weissella</taxon>
    </lineage>
</organism>
<feature type="binding site" evidence="14 15">
    <location>
        <position position="74"/>
    </location>
    <ligand>
        <name>a divalent metal cation</name>
        <dbReference type="ChEBI" id="CHEBI:60240"/>
    </ligand>
</feature>
<dbReference type="GO" id="GO:0006298">
    <property type="term" value="P:mismatch repair"/>
    <property type="evidence" value="ECO:0007669"/>
    <property type="project" value="TreeGrafter"/>
</dbReference>
<dbReference type="GO" id="GO:0043137">
    <property type="term" value="P:DNA replication, removal of RNA primer"/>
    <property type="evidence" value="ECO:0007669"/>
    <property type="project" value="TreeGrafter"/>
</dbReference>
<dbReference type="NCBIfam" id="NF000595">
    <property type="entry name" value="PRK00015.1-3"/>
    <property type="match status" value="1"/>
</dbReference>
<comment type="similarity">
    <text evidence="5 14 16">Belongs to the RNase HII family.</text>
</comment>
<dbReference type="FunFam" id="3.30.420.10:FF:000006">
    <property type="entry name" value="Ribonuclease HII"/>
    <property type="match status" value="1"/>
</dbReference>
<dbReference type="Proteomes" id="UP000051655">
    <property type="component" value="Unassembled WGS sequence"/>
</dbReference>
<dbReference type="Gene3D" id="3.30.420.10">
    <property type="entry name" value="Ribonuclease H-like superfamily/Ribonuclease H"/>
    <property type="match status" value="1"/>
</dbReference>
<evidence type="ECO:0000256" key="5">
    <source>
        <dbReference type="ARBA" id="ARBA00007383"/>
    </source>
</evidence>
<evidence type="ECO:0000256" key="7">
    <source>
        <dbReference type="ARBA" id="ARBA00019179"/>
    </source>
</evidence>
<evidence type="ECO:0000256" key="12">
    <source>
        <dbReference type="ARBA" id="ARBA00022801"/>
    </source>
</evidence>
<keyword evidence="11 14" id="KW-0255">Endonuclease</keyword>
<name>A0A0R2JCN0_9LACO</name>
<dbReference type="PANTHER" id="PTHR10954:SF18">
    <property type="entry name" value="RIBONUCLEASE HII"/>
    <property type="match status" value="1"/>
</dbReference>
<evidence type="ECO:0000256" key="16">
    <source>
        <dbReference type="RuleBase" id="RU003515"/>
    </source>
</evidence>
<dbReference type="GO" id="GO:0003723">
    <property type="term" value="F:RNA binding"/>
    <property type="evidence" value="ECO:0007669"/>
    <property type="project" value="UniProtKB-UniRule"/>
</dbReference>
<dbReference type="STRING" id="1616.IV73_GL000831"/>
<dbReference type="CDD" id="cd07182">
    <property type="entry name" value="RNase_HII_bacteria_HII_like"/>
    <property type="match status" value="1"/>
</dbReference>
<keyword evidence="10 14" id="KW-0479">Metal-binding</keyword>
<comment type="subcellular location">
    <subcellularLocation>
        <location evidence="4 14">Cytoplasm</location>
    </subcellularLocation>
</comment>
<dbReference type="SUPFAM" id="SSF53098">
    <property type="entry name" value="Ribonuclease H-like"/>
    <property type="match status" value="1"/>
</dbReference>
<evidence type="ECO:0000256" key="6">
    <source>
        <dbReference type="ARBA" id="ARBA00012180"/>
    </source>
</evidence>
<keyword evidence="9 14" id="KW-0540">Nuclease</keyword>
<evidence type="ECO:0000256" key="10">
    <source>
        <dbReference type="ARBA" id="ARBA00022723"/>
    </source>
</evidence>
<evidence type="ECO:0000256" key="2">
    <source>
        <dbReference type="ARBA" id="ARBA00001946"/>
    </source>
</evidence>
<dbReference type="GO" id="GO:0005737">
    <property type="term" value="C:cytoplasm"/>
    <property type="evidence" value="ECO:0007669"/>
    <property type="project" value="UniProtKB-SubCell"/>
</dbReference>
<dbReference type="PANTHER" id="PTHR10954">
    <property type="entry name" value="RIBONUCLEASE H2 SUBUNIT A"/>
    <property type="match status" value="1"/>
</dbReference>
<evidence type="ECO:0000256" key="8">
    <source>
        <dbReference type="ARBA" id="ARBA00022490"/>
    </source>
</evidence>
<evidence type="ECO:0000259" key="17">
    <source>
        <dbReference type="PROSITE" id="PS51975"/>
    </source>
</evidence>
<dbReference type="HAMAP" id="MF_00052_B">
    <property type="entry name" value="RNase_HII_B"/>
    <property type="match status" value="1"/>
</dbReference>
<dbReference type="Pfam" id="PF01351">
    <property type="entry name" value="RNase_HII"/>
    <property type="match status" value="1"/>
</dbReference>
<keyword evidence="12 14" id="KW-0378">Hydrolase</keyword>
<comment type="function">
    <text evidence="3 14 16">Endonuclease that specifically degrades the RNA of RNA-DNA hybrids.</text>
</comment>
<comment type="cofactor">
    <cofactor evidence="14 15">
        <name>Mn(2+)</name>
        <dbReference type="ChEBI" id="CHEBI:29035"/>
    </cofactor>
    <cofactor evidence="14 15">
        <name>Mg(2+)</name>
        <dbReference type="ChEBI" id="CHEBI:18420"/>
    </cofactor>
    <text evidence="14 15">Manganese or magnesium. Binds 1 divalent metal ion per monomer in the absence of substrate. May bind a second metal ion after substrate binding.</text>
</comment>
<keyword evidence="19" id="KW-1185">Reference proteome</keyword>
<keyword evidence="13 14" id="KW-0464">Manganese</keyword>
<evidence type="ECO:0000256" key="4">
    <source>
        <dbReference type="ARBA" id="ARBA00004496"/>
    </source>
</evidence>
<feature type="binding site" evidence="14 15">
    <location>
        <position position="166"/>
    </location>
    <ligand>
        <name>a divalent metal cation</name>
        <dbReference type="ChEBI" id="CHEBI:60240"/>
    </ligand>
</feature>
<dbReference type="InterPro" id="IPR024567">
    <property type="entry name" value="RNase_HII/HIII_dom"/>
</dbReference>
<dbReference type="PROSITE" id="PS51975">
    <property type="entry name" value="RNASE_H_2"/>
    <property type="match status" value="1"/>
</dbReference>
<dbReference type="InterPro" id="IPR022898">
    <property type="entry name" value="RNase_HII"/>
</dbReference>